<sequence length="396" mass="45461">MTHSFFHKKNNNTATLSTSPLQAYQALLDSRDLIEDPKQMEAVTALNGLYQGIVNNENHHTAENIPKGLYLWGDVGRGKTFLMDMFYKSLLHTPKIRLHFHRFMARIHKELALESGKRDPLKRIAKRIRKEADVLCFDEFFVSDIGDAMILAGLFEALFQQGLILIATSNIPIKSLYDNGLQRQRFMPTIQLLLAHTKQIHLNGEHDHRLRNLQYHQTYFLPHEIDFGSLFNKLNQDTTQTPSQKVLFISQGLLIHGRLIDTIKYSASSLWLSFDSLCDGPRSQLDYIEIASQFTHVLLSNIPVLGGEPRSWIRARGTEDGHLATETGERQLSYSVNDDPARRFISLIDELYDQGVHLYLSAEVPLEQLYTQGALSFEFKRTLSRLKEMQSKEYLT</sequence>
<dbReference type="RefSeq" id="WP_248941247.1">
    <property type="nucleotide sequence ID" value="NZ_JAKIKS010000066.1"/>
</dbReference>
<organism evidence="3 4">
    <name type="scientific">Shewanella surugensis</name>
    <dbReference type="NCBI Taxonomy" id="212020"/>
    <lineage>
        <taxon>Bacteria</taxon>
        <taxon>Pseudomonadati</taxon>
        <taxon>Pseudomonadota</taxon>
        <taxon>Gammaproteobacteria</taxon>
        <taxon>Alteromonadales</taxon>
        <taxon>Shewanellaceae</taxon>
        <taxon>Shewanella</taxon>
    </lineage>
</organism>
<reference evidence="3 4" key="1">
    <citation type="submission" date="2022-01" db="EMBL/GenBank/DDBJ databases">
        <title>Whole genome-based taxonomy of the Shewanellaceae.</title>
        <authorList>
            <person name="Martin-Rodriguez A.J."/>
        </authorList>
    </citation>
    <scope>NUCLEOTIDE SEQUENCE [LARGE SCALE GENOMIC DNA]</scope>
    <source>
        <strain evidence="3 4">DSM 17177</strain>
    </source>
</reference>
<keyword evidence="4" id="KW-1185">Reference proteome</keyword>
<dbReference type="InterPro" id="IPR005654">
    <property type="entry name" value="ATPase_AFG1-like"/>
</dbReference>
<dbReference type="InterPro" id="IPR027417">
    <property type="entry name" value="P-loop_NTPase"/>
</dbReference>
<accession>A0ABT0LDY1</accession>
<protein>
    <submittedName>
        <fullName evidence="3">AFG1 family ATPase</fullName>
    </submittedName>
</protein>
<keyword evidence="1" id="KW-0547">Nucleotide-binding</keyword>
<dbReference type="EMBL" id="JAKIKS010000066">
    <property type="protein sequence ID" value="MCL1125913.1"/>
    <property type="molecule type" value="Genomic_DNA"/>
</dbReference>
<dbReference type="Gene3D" id="3.40.50.300">
    <property type="entry name" value="P-loop containing nucleotide triphosphate hydrolases"/>
    <property type="match status" value="1"/>
</dbReference>
<gene>
    <name evidence="3" type="ORF">L2764_15900</name>
</gene>
<dbReference type="NCBIfam" id="NF040713">
    <property type="entry name" value="ZapE"/>
    <property type="match status" value="1"/>
</dbReference>
<dbReference type="SUPFAM" id="SSF52540">
    <property type="entry name" value="P-loop containing nucleoside triphosphate hydrolases"/>
    <property type="match status" value="1"/>
</dbReference>
<evidence type="ECO:0000313" key="4">
    <source>
        <dbReference type="Proteomes" id="UP001203423"/>
    </source>
</evidence>
<dbReference type="Proteomes" id="UP001203423">
    <property type="component" value="Unassembled WGS sequence"/>
</dbReference>
<name>A0ABT0LDY1_9GAMM</name>
<dbReference type="PANTHER" id="PTHR12169:SF6">
    <property type="entry name" value="AFG1-LIKE ATPASE"/>
    <property type="match status" value="1"/>
</dbReference>
<comment type="caution">
    <text evidence="3">The sequence shown here is derived from an EMBL/GenBank/DDBJ whole genome shotgun (WGS) entry which is preliminary data.</text>
</comment>
<dbReference type="PANTHER" id="PTHR12169">
    <property type="entry name" value="ATPASE N2B"/>
    <property type="match status" value="1"/>
</dbReference>
<evidence type="ECO:0000256" key="1">
    <source>
        <dbReference type="ARBA" id="ARBA00022741"/>
    </source>
</evidence>
<proteinExistence type="predicted"/>
<evidence type="ECO:0000256" key="2">
    <source>
        <dbReference type="ARBA" id="ARBA00022840"/>
    </source>
</evidence>
<dbReference type="Pfam" id="PF03969">
    <property type="entry name" value="AFG1_ATPase"/>
    <property type="match status" value="2"/>
</dbReference>
<evidence type="ECO:0000313" key="3">
    <source>
        <dbReference type="EMBL" id="MCL1125913.1"/>
    </source>
</evidence>
<keyword evidence="2" id="KW-0067">ATP-binding</keyword>